<feature type="compositionally biased region" description="Basic and acidic residues" evidence="1">
    <location>
        <begin position="74"/>
        <end position="99"/>
    </location>
</feature>
<organism evidence="2 3">
    <name type="scientific">Effrenium voratum</name>
    <dbReference type="NCBI Taxonomy" id="2562239"/>
    <lineage>
        <taxon>Eukaryota</taxon>
        <taxon>Sar</taxon>
        <taxon>Alveolata</taxon>
        <taxon>Dinophyceae</taxon>
        <taxon>Suessiales</taxon>
        <taxon>Symbiodiniaceae</taxon>
        <taxon>Effrenium</taxon>
    </lineage>
</organism>
<comment type="caution">
    <text evidence="2">The sequence shown here is derived from an EMBL/GenBank/DDBJ whole genome shotgun (WGS) entry which is preliminary data.</text>
</comment>
<gene>
    <name evidence="2" type="ORF">EVOR1521_LOCUS19760</name>
</gene>
<dbReference type="EMBL" id="CAUJNA010003113">
    <property type="protein sequence ID" value="CAJ1395307.1"/>
    <property type="molecule type" value="Genomic_DNA"/>
</dbReference>
<feature type="compositionally biased region" description="Low complexity" evidence="1">
    <location>
        <begin position="100"/>
        <end position="115"/>
    </location>
</feature>
<accession>A0AA36IXI1</accession>
<evidence type="ECO:0000313" key="2">
    <source>
        <dbReference type="EMBL" id="CAJ1395307.1"/>
    </source>
</evidence>
<dbReference type="AlphaFoldDB" id="A0AA36IXI1"/>
<name>A0AA36IXI1_9DINO</name>
<keyword evidence="3" id="KW-1185">Reference proteome</keyword>
<dbReference type="Proteomes" id="UP001178507">
    <property type="component" value="Unassembled WGS sequence"/>
</dbReference>
<feature type="region of interest" description="Disordered" evidence="1">
    <location>
        <begin position="74"/>
        <end position="115"/>
    </location>
</feature>
<evidence type="ECO:0000313" key="3">
    <source>
        <dbReference type="Proteomes" id="UP001178507"/>
    </source>
</evidence>
<reference evidence="2" key="1">
    <citation type="submission" date="2023-08" db="EMBL/GenBank/DDBJ databases">
        <authorList>
            <person name="Chen Y."/>
            <person name="Shah S."/>
            <person name="Dougan E. K."/>
            <person name="Thang M."/>
            <person name="Chan C."/>
        </authorList>
    </citation>
    <scope>NUCLEOTIDE SEQUENCE</scope>
</reference>
<protein>
    <submittedName>
        <fullName evidence="2">Uncharacterized protein</fullName>
    </submittedName>
</protein>
<sequence>MQKQQLKQEAAELQQQQQSWSLHVQECDQKYRTWESQRVLVEQQNEATAKQLNQMVQQNQEKIMEEVRKRAGLEQDLRQNEQQEAQLREEIQRQQEERSQCSGTRSPRSGTRSPCCTARWMKSWLATWMRRSPQRR</sequence>
<proteinExistence type="predicted"/>
<evidence type="ECO:0000256" key="1">
    <source>
        <dbReference type="SAM" id="MobiDB-lite"/>
    </source>
</evidence>